<dbReference type="Proteomes" id="UP000294894">
    <property type="component" value="Chromosome"/>
</dbReference>
<dbReference type="Gene3D" id="2.40.33.20">
    <property type="entry name" value="PK beta-barrel domain-like"/>
    <property type="match status" value="1"/>
</dbReference>
<dbReference type="OrthoDB" id="9793178at2"/>
<keyword evidence="3" id="KW-1185">Reference proteome</keyword>
<proteinExistence type="predicted"/>
<dbReference type="AlphaFoldDB" id="A0A4V1BE23"/>
<dbReference type="PROSITE" id="PS51340">
    <property type="entry name" value="MOSC"/>
    <property type="match status" value="1"/>
</dbReference>
<feature type="domain" description="MOSC" evidence="1">
    <location>
        <begin position="80"/>
        <end position="249"/>
    </location>
</feature>
<dbReference type="EMBL" id="CP038267">
    <property type="protein sequence ID" value="QBR93122.1"/>
    <property type="molecule type" value="Genomic_DNA"/>
</dbReference>
<gene>
    <name evidence="2" type="ORF">EXE57_13225</name>
</gene>
<dbReference type="InterPro" id="IPR005302">
    <property type="entry name" value="MoCF_Sase_C"/>
</dbReference>
<dbReference type="Pfam" id="PF03473">
    <property type="entry name" value="MOSC"/>
    <property type="match status" value="1"/>
</dbReference>
<dbReference type="InterPro" id="IPR011037">
    <property type="entry name" value="Pyrv_Knase-like_insert_dom_sf"/>
</dbReference>
<dbReference type="RefSeq" id="WP_135078225.1">
    <property type="nucleotide sequence ID" value="NZ_CP038267.1"/>
</dbReference>
<dbReference type="GO" id="GO:0030170">
    <property type="term" value="F:pyridoxal phosphate binding"/>
    <property type="evidence" value="ECO:0007669"/>
    <property type="project" value="InterPro"/>
</dbReference>
<name>A0A4V1BE23_9ACTN</name>
<organism evidence="2 3">
    <name type="scientific">Nocardioides euryhalodurans</name>
    <dbReference type="NCBI Taxonomy" id="2518370"/>
    <lineage>
        <taxon>Bacteria</taxon>
        <taxon>Bacillati</taxon>
        <taxon>Actinomycetota</taxon>
        <taxon>Actinomycetes</taxon>
        <taxon>Propionibacteriales</taxon>
        <taxon>Nocardioidaceae</taxon>
        <taxon>Nocardioides</taxon>
    </lineage>
</organism>
<accession>A0A4V1BE23</accession>
<evidence type="ECO:0000259" key="1">
    <source>
        <dbReference type="PROSITE" id="PS51340"/>
    </source>
</evidence>
<evidence type="ECO:0000313" key="2">
    <source>
        <dbReference type="EMBL" id="QBR93122.1"/>
    </source>
</evidence>
<dbReference type="GO" id="GO:0003824">
    <property type="term" value="F:catalytic activity"/>
    <property type="evidence" value="ECO:0007669"/>
    <property type="project" value="InterPro"/>
</dbReference>
<reference evidence="2 3" key="1">
    <citation type="submission" date="2019-03" db="EMBL/GenBank/DDBJ databases">
        <title>Three New Species of Nocardioides, Nocardioides euryhalodurans sp. nov., Nocardioides seonyuensis sp. nov. and Nocardioides eburneoflavus sp. nov., Iolated from Soil.</title>
        <authorList>
            <person name="Roh S.G."/>
            <person name="Lee C."/>
            <person name="Kim M.-K."/>
            <person name="Kim S.B."/>
        </authorList>
    </citation>
    <scope>NUCLEOTIDE SEQUENCE [LARGE SCALE GENOMIC DNA]</scope>
    <source>
        <strain evidence="2 3">MMS17-SY117</strain>
    </source>
</reference>
<dbReference type="KEGG" id="noy:EXE57_13225"/>
<dbReference type="GO" id="GO:0030151">
    <property type="term" value="F:molybdenum ion binding"/>
    <property type="evidence" value="ECO:0007669"/>
    <property type="project" value="InterPro"/>
</dbReference>
<evidence type="ECO:0000313" key="3">
    <source>
        <dbReference type="Proteomes" id="UP000294894"/>
    </source>
</evidence>
<protein>
    <submittedName>
        <fullName evidence="2">MOSC domain-containing protein</fullName>
    </submittedName>
</protein>
<dbReference type="SUPFAM" id="SSF50800">
    <property type="entry name" value="PK beta-barrel domain-like"/>
    <property type="match status" value="1"/>
</dbReference>
<sequence length="251" mass="26414">MRVARIGFTPVKGGRHLTHPAVSLTRGGPQGDRRFCLVDLAAGRCLRTVHHPTLLQTSAVWDWTVLSVALPSGVVEGTPVATGEVHHVDYWGRSTAVEVVAGPWAAAYSAHLGREVVLVSGAPGDLVYGGPVTLVTSASLARLADEVGAPVDAARFRATFELDGGELDPDAEQEWVGRRVRIGVAEVRVRGVVPRCAVVDVHPETGVRDLALLSSLADRRSSRGEPVFGVDAEVTVPGRIHAGDVATVVPG</sequence>